<dbReference type="GO" id="GO:0000329">
    <property type="term" value="C:fungal-type vacuole membrane"/>
    <property type="evidence" value="ECO:0007669"/>
    <property type="project" value="EnsemblFungi"/>
</dbReference>
<dbReference type="GO" id="GO:0007035">
    <property type="term" value="P:vacuolar acidification"/>
    <property type="evidence" value="ECO:0007669"/>
    <property type="project" value="EnsemblFungi"/>
</dbReference>
<accession>A0A0C9M7Y4</accession>
<feature type="compositionally biased region" description="Low complexity" evidence="10">
    <location>
        <begin position="611"/>
        <end position="627"/>
    </location>
</feature>
<organism evidence="13">
    <name type="scientific">Mucor ambiguus</name>
    <dbReference type="NCBI Taxonomy" id="91626"/>
    <lineage>
        <taxon>Eukaryota</taxon>
        <taxon>Fungi</taxon>
        <taxon>Fungi incertae sedis</taxon>
        <taxon>Mucoromycota</taxon>
        <taxon>Mucoromycotina</taxon>
        <taxon>Mucoromycetes</taxon>
        <taxon>Mucorales</taxon>
        <taxon>Mucorineae</taxon>
        <taxon>Mucoraceae</taxon>
        <taxon>Mucor</taxon>
    </lineage>
</organism>
<evidence type="ECO:0000256" key="3">
    <source>
        <dbReference type="ARBA" id="ARBA00022692"/>
    </source>
</evidence>
<feature type="transmembrane region" description="Helical" evidence="11">
    <location>
        <begin position="27"/>
        <end position="46"/>
    </location>
</feature>
<dbReference type="OrthoDB" id="196264at2759"/>
<feature type="transmembrane region" description="Helical" evidence="11">
    <location>
        <begin position="387"/>
        <end position="405"/>
    </location>
</feature>
<evidence type="ECO:0000256" key="1">
    <source>
        <dbReference type="ARBA" id="ARBA00004141"/>
    </source>
</evidence>
<keyword evidence="4 11" id="KW-1133">Transmembrane helix</keyword>
<keyword evidence="5" id="KW-0915">Sodium</keyword>
<dbReference type="InterPro" id="IPR018422">
    <property type="entry name" value="Cation/H_exchanger_CPA1"/>
</dbReference>
<protein>
    <recommendedName>
        <fullName evidence="9">Sodium/hydrogen exchanger</fullName>
    </recommendedName>
</protein>
<dbReference type="GO" id="GO:0005802">
    <property type="term" value="C:trans-Golgi network"/>
    <property type="evidence" value="ECO:0007669"/>
    <property type="project" value="EnsemblFungi"/>
</dbReference>
<feature type="transmembrane region" description="Helical" evidence="11">
    <location>
        <begin position="341"/>
        <end position="366"/>
    </location>
</feature>
<feature type="transmembrane region" description="Helical" evidence="11">
    <location>
        <begin position="58"/>
        <end position="79"/>
    </location>
</feature>
<feature type="transmembrane region" description="Helical" evidence="11">
    <location>
        <begin position="279"/>
        <end position="298"/>
    </location>
</feature>
<keyword evidence="3 9" id="KW-0812">Transmembrane</keyword>
<keyword evidence="7 11" id="KW-0472">Membrane</keyword>
<dbReference type="PRINTS" id="PR01084">
    <property type="entry name" value="NAHEXCHNGR"/>
</dbReference>
<feature type="compositionally biased region" description="Low complexity" evidence="10">
    <location>
        <begin position="637"/>
        <end position="649"/>
    </location>
</feature>
<keyword evidence="8 9" id="KW-0739">Sodium transport</keyword>
<evidence type="ECO:0000256" key="8">
    <source>
        <dbReference type="ARBA" id="ARBA00023201"/>
    </source>
</evidence>
<dbReference type="GO" id="GO:0005769">
    <property type="term" value="C:early endosome"/>
    <property type="evidence" value="ECO:0007669"/>
    <property type="project" value="EnsemblFungi"/>
</dbReference>
<comment type="subcellular location">
    <subcellularLocation>
        <location evidence="1">Membrane</location>
        <topology evidence="1">Multi-pass membrane protein</topology>
    </subcellularLocation>
</comment>
<name>A0A0C9M7Y4_9FUNG</name>
<feature type="transmembrane region" description="Helical" evidence="11">
    <location>
        <begin position="155"/>
        <end position="174"/>
    </location>
</feature>
<keyword evidence="6 9" id="KW-0406">Ion transport</keyword>
<feature type="transmembrane region" description="Helical" evidence="11">
    <location>
        <begin position="85"/>
        <end position="104"/>
    </location>
</feature>
<evidence type="ECO:0000256" key="4">
    <source>
        <dbReference type="ARBA" id="ARBA00022989"/>
    </source>
</evidence>
<sequence length="665" mass="73812">MDPDTNGTLPIDDGADQPLEEEMYSSWALLILMTLLIGALWTSYFLQLRKIRAVHETVISIMAGMIVGLVIKLAPGTIIQDMVKFKQGFFFNLLLPPIILNSGYELKRRNFFLNFGTILTFAMAGTFIAAVVTGVCTYVYAFLKPEGISISFLDSMIFGSILSATDPVTILAIFNQLHVDPQLFSIISGESLLNDAVAIVLSDTLRKFRGQELHVVNIFKGIGLFLGVFWASTFIGILFGVVVALMLKYSQLSRFSSIESCLVLLMAYSSYFFSNGTQMSGIVTLLFTGITLKHYAYDNLSIRSKRATKFMFQILSQLSENFIFIYLGINLFTQDDLDYKPLFILATLAFICVARYASVAPLSMMINAVCRALGKPDQLPRNHQMMLFWAGLRGAVAFALASGITGDSAPAMRTTILAVVVLTVLLFGGTTSRMLQVLDVKTGVVEPDDSASENEEDEDEDGGKTTSQRSKHGKKYNRLNTDDPSEERLLDPVEDDDLLETGQQHQRRRKGRNQDYNDISIGGLLSGPLGEPIPEDRPPHWFVSFDEKWLKPFLTKKHIQQRNQTLAEYWREKRRKMERANRSMLDGIRGMGVDDDDYDNSDALTLNSVKSSSRLNRTTSSSPSSHSGGFPRATLQGGSSSSKIVIGSGRVFGRSPSVDEDEDGM</sequence>
<feature type="transmembrane region" description="Helical" evidence="11">
    <location>
        <begin position="310"/>
        <end position="329"/>
    </location>
</feature>
<proteinExistence type="inferred from homology"/>
<dbReference type="GO" id="GO:0005770">
    <property type="term" value="C:late endosome"/>
    <property type="evidence" value="ECO:0007669"/>
    <property type="project" value="EnsemblFungi"/>
</dbReference>
<dbReference type="GO" id="GO:0015385">
    <property type="term" value="F:sodium:proton antiporter activity"/>
    <property type="evidence" value="ECO:0007669"/>
    <property type="project" value="EnsemblFungi"/>
</dbReference>
<feature type="transmembrane region" description="Helical" evidence="11">
    <location>
        <begin position="222"/>
        <end position="247"/>
    </location>
</feature>
<dbReference type="InterPro" id="IPR006153">
    <property type="entry name" value="Cation/H_exchanger_TM"/>
</dbReference>
<dbReference type="STRING" id="91626.A0A0C9M7Y4"/>
<evidence type="ECO:0000256" key="6">
    <source>
        <dbReference type="ARBA" id="ARBA00023065"/>
    </source>
</evidence>
<evidence type="ECO:0000256" key="7">
    <source>
        <dbReference type="ARBA" id="ARBA00023136"/>
    </source>
</evidence>
<keyword evidence="14" id="KW-1185">Reference proteome</keyword>
<evidence type="ECO:0000256" key="2">
    <source>
        <dbReference type="ARBA" id="ARBA00022448"/>
    </source>
</evidence>
<evidence type="ECO:0000256" key="11">
    <source>
        <dbReference type="SAM" id="Phobius"/>
    </source>
</evidence>
<feature type="compositionally biased region" description="Low complexity" evidence="10">
    <location>
        <begin position="519"/>
        <end position="532"/>
    </location>
</feature>
<dbReference type="PANTHER" id="PTHR10110:SF187">
    <property type="entry name" value="SODIUM_HYDROGEN EXCHANGER"/>
    <property type="match status" value="1"/>
</dbReference>
<evidence type="ECO:0000259" key="12">
    <source>
        <dbReference type="Pfam" id="PF00999"/>
    </source>
</evidence>
<evidence type="ECO:0000256" key="5">
    <source>
        <dbReference type="ARBA" id="ARBA00023053"/>
    </source>
</evidence>
<evidence type="ECO:0000313" key="13">
    <source>
        <dbReference type="EMBL" id="GAN06331.1"/>
    </source>
</evidence>
<feature type="domain" description="Cation/H+ exchanger transmembrane" evidence="12">
    <location>
        <begin position="40"/>
        <end position="436"/>
    </location>
</feature>
<dbReference type="EMBL" id="DF836408">
    <property type="protein sequence ID" value="GAN06331.1"/>
    <property type="molecule type" value="Genomic_DNA"/>
</dbReference>
<reference evidence="13" key="1">
    <citation type="submission" date="2014-09" db="EMBL/GenBank/DDBJ databases">
        <title>Draft genome sequence of an oleaginous Mucoromycotina fungus Mucor ambiguus NBRC6742.</title>
        <authorList>
            <person name="Takeda I."/>
            <person name="Yamane N."/>
            <person name="Morita T."/>
            <person name="Tamano K."/>
            <person name="Machida M."/>
            <person name="Baker S."/>
            <person name="Koike H."/>
        </authorList>
    </citation>
    <scope>NUCLEOTIDE SEQUENCE</scope>
    <source>
        <strain evidence="13">NBRC 6742</strain>
    </source>
</reference>
<dbReference type="NCBIfam" id="TIGR00840">
    <property type="entry name" value="b_cpa1"/>
    <property type="match status" value="1"/>
</dbReference>
<dbReference type="Gene3D" id="6.10.140.1330">
    <property type="match status" value="1"/>
</dbReference>
<dbReference type="InterPro" id="IPR004709">
    <property type="entry name" value="NaH_exchanger"/>
</dbReference>
<feature type="region of interest" description="Disordered" evidence="10">
    <location>
        <begin position="446"/>
        <end position="533"/>
    </location>
</feature>
<feature type="transmembrane region" description="Helical" evidence="11">
    <location>
        <begin position="111"/>
        <end position="143"/>
    </location>
</feature>
<evidence type="ECO:0000313" key="14">
    <source>
        <dbReference type="Proteomes" id="UP000053815"/>
    </source>
</evidence>
<dbReference type="GO" id="GO:0015386">
    <property type="term" value="F:potassium:proton antiporter activity"/>
    <property type="evidence" value="ECO:0007669"/>
    <property type="project" value="EnsemblFungi"/>
</dbReference>
<dbReference type="AlphaFoldDB" id="A0A0C9M7Y4"/>
<feature type="region of interest" description="Disordered" evidence="10">
    <location>
        <begin position="609"/>
        <end position="665"/>
    </location>
</feature>
<gene>
    <name evidence="13" type="ORF">MAM1_0119c05812</name>
</gene>
<dbReference type="Pfam" id="PF00999">
    <property type="entry name" value="Na_H_Exchanger"/>
    <property type="match status" value="1"/>
</dbReference>
<keyword evidence="9" id="KW-0050">Antiport</keyword>
<dbReference type="Proteomes" id="UP000053815">
    <property type="component" value="Unassembled WGS sequence"/>
</dbReference>
<feature type="compositionally biased region" description="Acidic residues" evidence="10">
    <location>
        <begin position="446"/>
        <end position="461"/>
    </location>
</feature>
<keyword evidence="2 9" id="KW-0813">Transport</keyword>
<dbReference type="PANTHER" id="PTHR10110">
    <property type="entry name" value="SODIUM/HYDROGEN EXCHANGER"/>
    <property type="match status" value="1"/>
</dbReference>
<evidence type="ECO:0000256" key="10">
    <source>
        <dbReference type="SAM" id="MobiDB-lite"/>
    </source>
</evidence>
<comment type="similarity">
    <text evidence="9">Belongs to the monovalent cation:proton antiporter 1 (CPA1) transporter (TC 2.A.36) family.</text>
</comment>
<evidence type="ECO:0000256" key="9">
    <source>
        <dbReference type="RuleBase" id="RU003722"/>
    </source>
</evidence>
<feature type="transmembrane region" description="Helical" evidence="11">
    <location>
        <begin position="411"/>
        <end position="428"/>
    </location>
</feature>